<sequence length="56" mass="6508">MLHCRHPFQADQKIEKRRERIRWAGLFATKSATENGAAFAGTRRCRPCRVKALTQH</sequence>
<reference evidence="1 2" key="1">
    <citation type="submission" date="2016-01" db="EMBL/GenBank/DDBJ databases">
        <title>Draft Genome Sequences of Seven Thermophilic Sporeformers Isolated from Foods.</title>
        <authorList>
            <person name="Berendsen E.M."/>
            <person name="Wells-Bennik M.H."/>
            <person name="Krawcyk A.O."/>
            <person name="De Jong A."/>
            <person name="Holsappel S."/>
            <person name="Eijlander R.T."/>
            <person name="Kuipers O.P."/>
        </authorList>
    </citation>
    <scope>NUCLEOTIDE SEQUENCE [LARGE SCALE GENOMIC DNA]</scope>
    <source>
        <strain evidence="1 2">B4135</strain>
    </source>
</reference>
<dbReference type="AlphaFoldDB" id="A0A150M5C7"/>
<gene>
    <name evidence="1" type="ORF">B4135_0316</name>
</gene>
<evidence type="ECO:0000313" key="2">
    <source>
        <dbReference type="Proteomes" id="UP000075683"/>
    </source>
</evidence>
<dbReference type="STRING" id="301148.B4135_0316"/>
<accession>A0A150M5C7</accession>
<dbReference type="Proteomes" id="UP000075683">
    <property type="component" value="Unassembled WGS sequence"/>
</dbReference>
<comment type="caution">
    <text evidence="1">The sequence shown here is derived from an EMBL/GenBank/DDBJ whole genome shotgun (WGS) entry which is preliminary data.</text>
</comment>
<protein>
    <submittedName>
        <fullName evidence="1">Uncharacterized protein</fullName>
    </submittedName>
</protein>
<organism evidence="1 2">
    <name type="scientific">Caldibacillus debilis</name>
    <dbReference type="NCBI Taxonomy" id="301148"/>
    <lineage>
        <taxon>Bacteria</taxon>
        <taxon>Bacillati</taxon>
        <taxon>Bacillota</taxon>
        <taxon>Bacilli</taxon>
        <taxon>Bacillales</taxon>
        <taxon>Bacillaceae</taxon>
        <taxon>Caldibacillus</taxon>
    </lineage>
</organism>
<name>A0A150M5C7_9BACI</name>
<proteinExistence type="predicted"/>
<dbReference type="EMBL" id="LQYT01000040">
    <property type="protein sequence ID" value="KYD19412.1"/>
    <property type="molecule type" value="Genomic_DNA"/>
</dbReference>
<evidence type="ECO:0000313" key="1">
    <source>
        <dbReference type="EMBL" id="KYD19412.1"/>
    </source>
</evidence>